<evidence type="ECO:0000313" key="2">
    <source>
        <dbReference type="EMBL" id="TNN18672.1"/>
    </source>
</evidence>
<organism evidence="2 3">
    <name type="scientific">Schistosoma japonicum</name>
    <name type="common">Blood fluke</name>
    <dbReference type="NCBI Taxonomy" id="6182"/>
    <lineage>
        <taxon>Eukaryota</taxon>
        <taxon>Metazoa</taxon>
        <taxon>Spiralia</taxon>
        <taxon>Lophotrochozoa</taxon>
        <taxon>Platyhelminthes</taxon>
        <taxon>Trematoda</taxon>
        <taxon>Digenea</taxon>
        <taxon>Strigeidida</taxon>
        <taxon>Schistosomatoidea</taxon>
        <taxon>Schistosomatidae</taxon>
        <taxon>Schistosoma</taxon>
    </lineage>
</organism>
<reference evidence="2 3" key="1">
    <citation type="submission" date="2019-03" db="EMBL/GenBank/DDBJ databases">
        <title>An improved genome assembly of the fluke Schistosoma japonicum.</title>
        <authorList>
            <person name="Hu W."/>
            <person name="Luo F."/>
            <person name="Yin M."/>
            <person name="Mo X."/>
            <person name="Sun C."/>
            <person name="Wu Q."/>
            <person name="Zhu B."/>
            <person name="Xiang M."/>
            <person name="Wang J."/>
            <person name="Wang Y."/>
            <person name="Zhang T."/>
            <person name="Xu B."/>
            <person name="Zheng H."/>
            <person name="Feng Z."/>
        </authorList>
    </citation>
    <scope>NUCLEOTIDE SEQUENCE [LARGE SCALE GENOMIC DNA]</scope>
    <source>
        <strain evidence="2">HuSjv2</strain>
        <tissue evidence="2">Worms</tissue>
    </source>
</reference>
<evidence type="ECO:0000256" key="1">
    <source>
        <dbReference type="SAM" id="MobiDB-lite"/>
    </source>
</evidence>
<dbReference type="AlphaFoldDB" id="A0A4Z2DQH8"/>
<sequence length="315" mass="35373">MKMETASNKKNIGQNIDSHKSGVNRTTIANLCGWSEENALLVVYRKPVCRIAGSNAVGGGGIGGYGKSERFGHQKASRIGKEYKFYHYEDPHAYVLQYRRDCTSISNSKDDNQNKGPLEGFSIISNTDMNHVENDNKLQKSNVSYPNNEILSELSFPEKTTATVVSGLQSQSSESKVKPVKSTPATTISDNHHIRLNNCSTGPNRNNYQNKFSNTDISNQMKQQRSTKNGLTNESNFYSIRSTSGKQSNPIDESYAVVYVPCVKNSIKSNHTTNEMHKMNKQQSIHNANHPEFWSVLYQKLVQLQIERSKEIVNE</sequence>
<proteinExistence type="predicted"/>
<keyword evidence="3" id="KW-1185">Reference proteome</keyword>
<evidence type="ECO:0000313" key="3">
    <source>
        <dbReference type="Proteomes" id="UP000311919"/>
    </source>
</evidence>
<dbReference type="EMBL" id="SKCS01000068">
    <property type="protein sequence ID" value="TNN18672.1"/>
    <property type="molecule type" value="Genomic_DNA"/>
</dbReference>
<protein>
    <submittedName>
        <fullName evidence="2">Uncharacterized protein</fullName>
    </submittedName>
</protein>
<dbReference type="OrthoDB" id="6284067at2759"/>
<accession>A0A4Z2DQH8</accession>
<dbReference type="Proteomes" id="UP000311919">
    <property type="component" value="Unassembled WGS sequence"/>
</dbReference>
<name>A0A4Z2DQH8_SCHJA</name>
<feature type="region of interest" description="Disordered" evidence="1">
    <location>
        <begin position="167"/>
        <end position="187"/>
    </location>
</feature>
<comment type="caution">
    <text evidence="2">The sequence shown here is derived from an EMBL/GenBank/DDBJ whole genome shotgun (WGS) entry which is preliminary data.</text>
</comment>
<gene>
    <name evidence="2" type="ORF">EWB00_009976</name>
</gene>